<dbReference type="SUPFAM" id="SSF47336">
    <property type="entry name" value="ACP-like"/>
    <property type="match status" value="2"/>
</dbReference>
<dbReference type="NCBIfam" id="TIGR01746">
    <property type="entry name" value="Thioester-redct"/>
    <property type="match status" value="1"/>
</dbReference>
<dbReference type="InterPro" id="IPR042099">
    <property type="entry name" value="ANL_N_sf"/>
</dbReference>
<dbReference type="InterPro" id="IPR045851">
    <property type="entry name" value="AMP-bd_C_sf"/>
</dbReference>
<feature type="domain" description="Carrier" evidence="7">
    <location>
        <begin position="807"/>
        <end position="884"/>
    </location>
</feature>
<dbReference type="Pfam" id="PF00668">
    <property type="entry name" value="Condensation"/>
    <property type="match status" value="1"/>
</dbReference>
<evidence type="ECO:0000256" key="3">
    <source>
        <dbReference type="ARBA" id="ARBA00022598"/>
    </source>
</evidence>
<gene>
    <name evidence="8" type="ORF">N7515_006720</name>
</gene>
<dbReference type="Pfam" id="PF00550">
    <property type="entry name" value="PP-binding"/>
    <property type="match status" value="2"/>
</dbReference>
<dbReference type="SMART" id="SM00823">
    <property type="entry name" value="PKS_PP"/>
    <property type="match status" value="2"/>
</dbReference>
<dbReference type="InterPro" id="IPR009081">
    <property type="entry name" value="PP-bd_ACP"/>
</dbReference>
<evidence type="ECO:0000256" key="6">
    <source>
        <dbReference type="SAM" id="MobiDB-lite"/>
    </source>
</evidence>
<dbReference type="Gene3D" id="1.10.1200.10">
    <property type="entry name" value="ACP-like"/>
    <property type="match status" value="2"/>
</dbReference>
<dbReference type="Gene3D" id="3.30.300.30">
    <property type="match status" value="2"/>
</dbReference>
<accession>A0A9W9GVG4</accession>
<reference evidence="8" key="1">
    <citation type="submission" date="2022-11" db="EMBL/GenBank/DDBJ databases">
        <authorList>
            <person name="Petersen C."/>
        </authorList>
    </citation>
    <scope>NUCLEOTIDE SEQUENCE</scope>
    <source>
        <strain evidence="8">IBT 22155</strain>
    </source>
</reference>
<dbReference type="Gene3D" id="3.30.559.30">
    <property type="entry name" value="Nonribosomal peptide synthetase, condensation domain"/>
    <property type="match status" value="1"/>
</dbReference>
<dbReference type="FunFam" id="3.30.300.30:FF:000015">
    <property type="entry name" value="Nonribosomal peptide synthase SidD"/>
    <property type="match status" value="2"/>
</dbReference>
<dbReference type="CDD" id="cd05918">
    <property type="entry name" value="A_NRPS_SidN3_like"/>
    <property type="match status" value="2"/>
</dbReference>
<evidence type="ECO:0000313" key="8">
    <source>
        <dbReference type="EMBL" id="KAJ5130681.1"/>
    </source>
</evidence>
<dbReference type="Gene3D" id="3.40.50.720">
    <property type="entry name" value="NAD(P)-binding Rossmann-like Domain"/>
    <property type="match status" value="1"/>
</dbReference>
<dbReference type="InterPro" id="IPR010080">
    <property type="entry name" value="Thioester_reductase-like_dom"/>
</dbReference>
<name>A0A9W9GVG4_9EURO</name>
<dbReference type="InterPro" id="IPR036291">
    <property type="entry name" value="NAD(P)-bd_dom_sf"/>
</dbReference>
<evidence type="ECO:0000256" key="2">
    <source>
        <dbReference type="ARBA" id="ARBA00022553"/>
    </source>
</evidence>
<organism evidence="8 9">
    <name type="scientific">Penicillium bovifimosum</name>
    <dbReference type="NCBI Taxonomy" id="126998"/>
    <lineage>
        <taxon>Eukaryota</taxon>
        <taxon>Fungi</taxon>
        <taxon>Dikarya</taxon>
        <taxon>Ascomycota</taxon>
        <taxon>Pezizomycotina</taxon>
        <taxon>Eurotiomycetes</taxon>
        <taxon>Eurotiomycetidae</taxon>
        <taxon>Eurotiales</taxon>
        <taxon>Aspergillaceae</taxon>
        <taxon>Penicillium</taxon>
    </lineage>
</organism>
<dbReference type="GO" id="GO:0005737">
    <property type="term" value="C:cytoplasm"/>
    <property type="evidence" value="ECO:0007669"/>
    <property type="project" value="TreeGrafter"/>
</dbReference>
<dbReference type="EMBL" id="JAPQKL010000005">
    <property type="protein sequence ID" value="KAJ5130681.1"/>
    <property type="molecule type" value="Genomic_DNA"/>
</dbReference>
<feature type="domain" description="Carrier" evidence="7">
    <location>
        <begin position="1870"/>
        <end position="1947"/>
    </location>
</feature>
<dbReference type="PANTHER" id="PTHR45527">
    <property type="entry name" value="NONRIBOSOMAL PEPTIDE SYNTHETASE"/>
    <property type="match status" value="1"/>
</dbReference>
<dbReference type="InterPro" id="IPR036736">
    <property type="entry name" value="ACP-like_sf"/>
</dbReference>
<dbReference type="InterPro" id="IPR013120">
    <property type="entry name" value="FAR_NAD-bd"/>
</dbReference>
<keyword evidence="1" id="KW-0596">Phosphopantetheine</keyword>
<evidence type="ECO:0000256" key="5">
    <source>
        <dbReference type="SAM" id="Coils"/>
    </source>
</evidence>
<dbReference type="PROSITE" id="PS00455">
    <property type="entry name" value="AMP_BINDING"/>
    <property type="match status" value="2"/>
</dbReference>
<keyword evidence="9" id="KW-1185">Reference proteome</keyword>
<dbReference type="Gene3D" id="3.40.50.12780">
    <property type="entry name" value="N-terminal domain of ligase-like"/>
    <property type="match status" value="2"/>
</dbReference>
<proteinExistence type="inferred from homology"/>
<dbReference type="InterPro" id="IPR023213">
    <property type="entry name" value="CAT-like_dom_sf"/>
</dbReference>
<dbReference type="GeneID" id="81406634"/>
<feature type="region of interest" description="Disordered" evidence="6">
    <location>
        <begin position="783"/>
        <end position="813"/>
    </location>
</feature>
<comment type="caution">
    <text evidence="8">The sequence shown here is derived from an EMBL/GenBank/DDBJ whole genome shotgun (WGS) entry which is preliminary data.</text>
</comment>
<keyword evidence="3" id="KW-0436">Ligase</keyword>
<dbReference type="InterPro" id="IPR000873">
    <property type="entry name" value="AMP-dep_synth/lig_dom"/>
</dbReference>
<evidence type="ECO:0000256" key="4">
    <source>
        <dbReference type="ARBA" id="ARBA00029454"/>
    </source>
</evidence>
<evidence type="ECO:0000259" key="7">
    <source>
        <dbReference type="PROSITE" id="PS50075"/>
    </source>
</evidence>
<dbReference type="RefSeq" id="XP_056521060.1">
    <property type="nucleotide sequence ID" value="XM_056667464.1"/>
</dbReference>
<keyword evidence="5" id="KW-0175">Coiled coil</keyword>
<dbReference type="InterPro" id="IPR001242">
    <property type="entry name" value="Condensation_dom"/>
</dbReference>
<dbReference type="InterPro" id="IPR020845">
    <property type="entry name" value="AMP-binding_CS"/>
</dbReference>
<dbReference type="SUPFAM" id="SSF51735">
    <property type="entry name" value="NAD(P)-binding Rossmann-fold domains"/>
    <property type="match status" value="1"/>
</dbReference>
<evidence type="ECO:0000313" key="9">
    <source>
        <dbReference type="Proteomes" id="UP001149079"/>
    </source>
</evidence>
<dbReference type="GO" id="GO:0016874">
    <property type="term" value="F:ligase activity"/>
    <property type="evidence" value="ECO:0007669"/>
    <property type="project" value="UniProtKB-KW"/>
</dbReference>
<dbReference type="CDD" id="cd19545">
    <property type="entry name" value="FUM14_C_NRPS-like"/>
    <property type="match status" value="1"/>
</dbReference>
<dbReference type="Proteomes" id="UP001149079">
    <property type="component" value="Unassembled WGS sequence"/>
</dbReference>
<dbReference type="GO" id="GO:0031177">
    <property type="term" value="F:phosphopantetheine binding"/>
    <property type="evidence" value="ECO:0007669"/>
    <property type="project" value="InterPro"/>
</dbReference>
<dbReference type="Pfam" id="PF07993">
    <property type="entry name" value="NAD_binding_4"/>
    <property type="match status" value="1"/>
</dbReference>
<dbReference type="PANTHER" id="PTHR45527:SF16">
    <property type="entry name" value="NONRIBOSOMAL PEPTIDE SYNTHASE ATNA-RELATED"/>
    <property type="match status" value="1"/>
</dbReference>
<dbReference type="GO" id="GO:0043041">
    <property type="term" value="P:amino acid activation for nonribosomal peptide biosynthetic process"/>
    <property type="evidence" value="ECO:0007669"/>
    <property type="project" value="TreeGrafter"/>
</dbReference>
<feature type="coiled-coil region" evidence="5">
    <location>
        <begin position="651"/>
        <end position="678"/>
    </location>
</feature>
<dbReference type="OrthoDB" id="416786at2759"/>
<protein>
    <recommendedName>
        <fullName evidence="7">Carrier domain-containing protein</fullName>
    </recommendedName>
</protein>
<reference evidence="8" key="2">
    <citation type="journal article" date="2023" name="IMA Fungus">
        <title>Comparative genomic study of the Penicillium genus elucidates a diverse pangenome and 15 lateral gene transfer events.</title>
        <authorList>
            <person name="Petersen C."/>
            <person name="Sorensen T."/>
            <person name="Nielsen M.R."/>
            <person name="Sondergaard T.E."/>
            <person name="Sorensen J.L."/>
            <person name="Fitzpatrick D.A."/>
            <person name="Frisvad J.C."/>
            <person name="Nielsen K.L."/>
        </authorList>
    </citation>
    <scope>NUCLEOTIDE SEQUENCE</scope>
    <source>
        <strain evidence="8">IBT 22155</strain>
    </source>
</reference>
<comment type="similarity">
    <text evidence="4">Belongs to the NRP synthetase family.</text>
</comment>
<evidence type="ECO:0000256" key="1">
    <source>
        <dbReference type="ARBA" id="ARBA00022450"/>
    </source>
</evidence>
<keyword evidence="2" id="KW-0597">Phosphoprotein</keyword>
<dbReference type="SUPFAM" id="SSF52777">
    <property type="entry name" value="CoA-dependent acyltransferases"/>
    <property type="match status" value="2"/>
</dbReference>
<dbReference type="PROSITE" id="PS50075">
    <property type="entry name" value="CARRIER"/>
    <property type="match status" value="2"/>
</dbReference>
<dbReference type="InterPro" id="IPR020806">
    <property type="entry name" value="PKS_PP-bd"/>
</dbReference>
<dbReference type="Gene3D" id="3.30.559.10">
    <property type="entry name" value="Chloramphenicol acetyltransferase-like domain"/>
    <property type="match status" value="1"/>
</dbReference>
<dbReference type="Pfam" id="PF00501">
    <property type="entry name" value="AMP-binding"/>
    <property type="match status" value="2"/>
</dbReference>
<sequence length="2383" mass="258968">MGKILEQFSSSWLRIGAPNPFHRPCSSAATSATSKKTTPTEDLSITFPDIQDETVSHIFILSWAILLAEYQGSTSIDLWARPTGVHASVSKDYPLQMNVGPDSLIADSLQNVSHMQRIISKGAFDDHNPPILPDTWVSMRVLCDFSSDILSGHKDSIDDIDDLAEGEVLRLGIFQRLGAQIVFRLQYSTAYVDPQAARRLLHQLSDLSRQILMQSPGERTNKAISHLDTITDLDRQAIISWNTPSFPLIADCLHRRVAAQAQETPSAPAVSAWDGDFSYAELDKLSRQVARLLHQNGVTKGSMVPLLLEKSKWMVVGVLGVYHAGAAAVTVCTSHPDAYVSKILEQTAAPCILTSHSQASRLHHQSAPVLIMPDAISEMASTGTDSLHAVEVHPEDLAAVIFTSGSTGTPKGVLLTHQAIATSTTYHGRAVGAIPQTRILQFSSYAFDMSVIETWYALAHGGCLCVPSEKQRLESLPSFIRQHKASWAFFTPSLLRTYEPGELPLKTIVLGGENVPADLVQQWHPHARLFDLWGPAETAGAGGCAIHPDHWIPGTFGRGAGCRLWISRPDDPDRLAALGTVGEVLIEGEIVAQGYLNDPERTSQAMIAPPAWRASFPFPVYGRFFRTGDLVQYNPDGSVRYVARRDTMVKVQGQRVDLDSIEATIRKYQEQKAVAVEAIPLPGRLGRCDPVVIAFVETAHGAELKANGIGPIQDVAECRRAATDLQSHLNDALPRFMVPSFVVPLTALPLGPTGKVDKKRLRGSMAQQSPAAIVAWLQGRSTLAPPTTSNPAQSTRGTSPTASKPSPPQTNEESQLVALIASVLGIDASLVDRHTPFRQLGGDSVSAIRLMRLLAEHGKTVPRTDLLRANWTVSELIDGLRPTSQNNSDGPAPFSLLPSSGRDVLLDFAAKQCHLQPGEIEDIYPCTPLQEALIAITTGRADGAYVDRFVFSPPSPESLDALRNSWDRLVEEVPILRTRLVQNDTGQLFQVVVRPTQHLLWTADASMEAFLGRDASSEMTFGQPLLSMSVIDGAGPSWLTIALHHAIYDGWTWSLLLRRLEHMVQGFSQADKLAPFSSFVHHLHNSVDRTEVESFWRQKLADVPPITYPEYPSLDYTPRTTTTVKLEITGPPSTAEASPSAQIQLAWAQLLGAYSNSSDVVFGSVRSGRERQLSGVAMTAGPTIATVPVRIVVDNRQSIRNAWSQIEEEMEALQPFQHTGLQHIARLGPEAAVAGKLRSLLVVQADPENTISPTFGTIMSHPGTAQGVPGWALALIVTPARAKWTVELLVDEALVSRRQAVRLTEQLRHLLLRGYDDPDKLLGEVDLLSPSDVMELQSWQIGAPQSVDADVAALIQYRAAQAPDTIAVDAWDGTLTYAELERHAGALAVQLPVTGTLALCFGRSRWVPVAMLAALQAGRPFVMLDPEQPLSKREHMCTRVKAVAVLTDASTPKFAQGLGPKVILMENGRLLSAPATGSRSSLCRSNHKSEIAYIVFTSGSTGNPKAVVIEQRQFAAAAIAQQEKLAISAESRVLHLSSYAFDSFAVEILTTLTAGACVCIPTDHDSRHEIVAAAKQFRATWLVLTPSLLRLLEGVSLPSLRTLVAVGESLQPSQASWWAQRVQLLCGYGPTECCTGASAQPINAEAPDVRNIGAGSVGEIVIKGPIVGRCYLDDPERSNPVFLDSAPWDTSAESSTRLYRTGDLGRYNDDGTVTFLGRRGPETKLRGQRLDLNAVEQRLQQAWPAPATLLASVVRPQEPNSNPMLVAFVAPQRDQSTPTSDNIFCVPDPEVQQVARVVQANLHAQGPSIMVPTLFLQLAFFPLTTSGKFDRSAVLGAAASLSSKELHRLGSIGVSEQDCPILDAGETVAIELSQWLEDMCVQHSLGPLERSIRGRNVRPTQLGVDSIRMIAFASQISRKYGVRIPVTVLFQAALTVRQIAAMIEAGGTIPDSGDAVAVPDWRKDYQRLSARIDQLPRSENQNTMACRQKPTPGRRVFLTGATGFLGSRILQQLVTTADVESVTVLVRAPSAGEALARLVSSARRGQWWRDEYRRIIKVWRGDLAQPQLGLSDAQWAHLSHGDFDSIIHNGAIVHWVYPYSSLQPANVQSTFELLTAIAQAPGQPIQFTYVSTLRPGEAVLSDVETLAASEADASDEDGGYAQTKAVSELLLHRYSQGRDSRIAIVRPGLMIGPSVDGAPNADDVLWRTVAAAVAVGGFNGSEAAMNGWVYLAPVDWVATVVIAETLHPPTDRATLALTTIEDGLLAHEFWRAISQATGLVRPLVSLSDAEWLDRVNAQLQTQRERHPLWPVWDFVRATGGALGHPQAVKASVWHAGRSVLWMTLLRNAQYLLSLGIGDTDMLASYGKDILFSRTTGLGNMALV</sequence>
<dbReference type="SUPFAM" id="SSF56801">
    <property type="entry name" value="Acetyl-CoA synthetase-like"/>
    <property type="match status" value="2"/>
</dbReference>
<dbReference type="GO" id="GO:0044550">
    <property type="term" value="P:secondary metabolite biosynthetic process"/>
    <property type="evidence" value="ECO:0007669"/>
    <property type="project" value="TreeGrafter"/>
</dbReference>